<organism evidence="1 2">
    <name type="scientific">Sphingopyxis macrogoltabida</name>
    <name type="common">Sphingomonas macrogoltabidus</name>
    <dbReference type="NCBI Taxonomy" id="33050"/>
    <lineage>
        <taxon>Bacteria</taxon>
        <taxon>Pseudomonadati</taxon>
        <taxon>Pseudomonadota</taxon>
        <taxon>Alphaproteobacteria</taxon>
        <taxon>Sphingomonadales</taxon>
        <taxon>Sphingomonadaceae</taxon>
        <taxon>Sphingopyxis</taxon>
    </lineage>
</organism>
<evidence type="ECO:0000313" key="2">
    <source>
        <dbReference type="Proteomes" id="UP000058074"/>
    </source>
</evidence>
<dbReference type="RefSeq" id="WP_054588739.1">
    <property type="nucleotide sequence ID" value="NZ_CP012700.1"/>
</dbReference>
<reference evidence="1 2" key="1">
    <citation type="journal article" date="2015" name="Genome Announc.">
        <title>Complete Genome Sequence of Polypropylene Glycol- and Polyethylene Glycol-Degrading Sphingopyxis macrogoltabida Strain EY-1.</title>
        <authorList>
            <person name="Ohtsubo Y."/>
            <person name="Nagata Y."/>
            <person name="Numata M."/>
            <person name="Tsuchikane K."/>
            <person name="Hosoyama A."/>
            <person name="Yamazoe A."/>
            <person name="Tsuda M."/>
            <person name="Fujita N."/>
            <person name="Kawai F."/>
        </authorList>
    </citation>
    <scope>NUCLEOTIDE SEQUENCE [LARGE SCALE GENOMIC DNA]</scope>
    <source>
        <strain evidence="1 2">EY-1</strain>
    </source>
</reference>
<name>A0A0N9U8C3_SPHMC</name>
<dbReference type="AlphaFoldDB" id="A0A0N9U8C3"/>
<proteinExistence type="predicted"/>
<protein>
    <submittedName>
        <fullName evidence="1">Uncharacterized protein</fullName>
    </submittedName>
</protein>
<gene>
    <name evidence="1" type="ORF">AN936_14780</name>
</gene>
<dbReference type="Proteomes" id="UP000058074">
    <property type="component" value="Chromosome"/>
</dbReference>
<sequence>MKVIVSRSRIAGALPHYVYRALVPAEGVAVERIASAGTVHAPGVAGRIACIRIAPLIAPERYLAMRPVERTALASRVGAVGRRIEWLIIRTFFREMTADSLPIVFQLDPDPGDACVWADLDDLTGIFDAVEPGFASLSAIDLGLRQRDSLRAA</sequence>
<accession>A0A0N9U8C3</accession>
<evidence type="ECO:0000313" key="1">
    <source>
        <dbReference type="EMBL" id="ALH81570.1"/>
    </source>
</evidence>
<dbReference type="OrthoDB" id="7447671at2"/>
<dbReference type="PATRIC" id="fig|33050.5.peg.3068"/>
<dbReference type="KEGG" id="smag:AN936_14780"/>
<dbReference type="EMBL" id="CP012700">
    <property type="protein sequence ID" value="ALH81570.1"/>
    <property type="molecule type" value="Genomic_DNA"/>
</dbReference>